<name>A0AAW0V4T7_SCYPA</name>
<comment type="caution">
    <text evidence="3">The sequence shown here is derived from an EMBL/GenBank/DDBJ whole genome shotgun (WGS) entry which is preliminary data.</text>
</comment>
<protein>
    <recommendedName>
        <fullName evidence="2">CSD domain-containing protein</fullName>
    </recommendedName>
</protein>
<feature type="compositionally biased region" description="Basic and acidic residues" evidence="1">
    <location>
        <begin position="36"/>
        <end position="46"/>
    </location>
</feature>
<dbReference type="PROSITE" id="PS51857">
    <property type="entry name" value="CSD_2"/>
    <property type="match status" value="1"/>
</dbReference>
<feature type="compositionally biased region" description="Basic residues" evidence="1">
    <location>
        <begin position="260"/>
        <end position="274"/>
    </location>
</feature>
<dbReference type="Gene3D" id="2.40.50.140">
    <property type="entry name" value="Nucleic acid-binding proteins"/>
    <property type="match status" value="1"/>
</dbReference>
<organism evidence="3 4">
    <name type="scientific">Scylla paramamosain</name>
    <name type="common">Mud crab</name>
    <dbReference type="NCBI Taxonomy" id="85552"/>
    <lineage>
        <taxon>Eukaryota</taxon>
        <taxon>Metazoa</taxon>
        <taxon>Ecdysozoa</taxon>
        <taxon>Arthropoda</taxon>
        <taxon>Crustacea</taxon>
        <taxon>Multicrustacea</taxon>
        <taxon>Malacostraca</taxon>
        <taxon>Eumalacostraca</taxon>
        <taxon>Eucarida</taxon>
        <taxon>Decapoda</taxon>
        <taxon>Pleocyemata</taxon>
        <taxon>Brachyura</taxon>
        <taxon>Eubrachyura</taxon>
        <taxon>Portunoidea</taxon>
        <taxon>Portunidae</taxon>
        <taxon>Portuninae</taxon>
        <taxon>Scylla</taxon>
    </lineage>
</organism>
<dbReference type="InterPro" id="IPR002059">
    <property type="entry name" value="CSP_DNA-bd"/>
</dbReference>
<dbReference type="PROSITE" id="PS00352">
    <property type="entry name" value="CSD_1"/>
    <property type="match status" value="1"/>
</dbReference>
<dbReference type="Proteomes" id="UP001487740">
    <property type="component" value="Unassembled WGS sequence"/>
</dbReference>
<feature type="compositionally biased region" description="Polar residues" evidence="1">
    <location>
        <begin position="363"/>
        <end position="372"/>
    </location>
</feature>
<dbReference type="FunFam" id="2.40.50.140:FF:000054">
    <property type="entry name" value="Nuclease-sensitive element-binding protein 1"/>
    <property type="match status" value="1"/>
</dbReference>
<gene>
    <name evidence="3" type="ORF">O3P69_002107</name>
</gene>
<dbReference type="PANTHER" id="PTHR11544">
    <property type="entry name" value="COLD SHOCK DOMAIN CONTAINING PROTEINS"/>
    <property type="match status" value="1"/>
</dbReference>
<sequence>MAVRDGGGVATRGPIGARSGGGARGGRRWSGGEVEWGGRARADHTTMADPETQPQPEEQPKAPAKEKEVLATKVTGTVKWFNVKSGYGFINRHDTKEDVFVHQSAITKNNPRKYVRSVGDGEEVEFDVVVGEKGNEAANVTGPGGEAVKGSPYAHDSDVPMQGSPYAADRRRGYRRRYYRRAAPGEEGEVVEEAGDYVPTMRGRGRGGYRGRGPRRFYRGRFFGRGRGRGAGGRGAFYPGFNDYEGGEVAEVVDGMSMRGRGRGRGRVRGRGGRGPRGYFRRYYGGGAARPQYDQMVTPDDAPRRRFRRAGRGRGRGGRYNGTPETRTSETQTQVAAEGQKAKAPQSGQEGQAPAAPQPQQPVENTTAESSA</sequence>
<dbReference type="SUPFAM" id="SSF50249">
    <property type="entry name" value="Nucleic acid-binding proteins"/>
    <property type="match status" value="1"/>
</dbReference>
<dbReference type="AlphaFoldDB" id="A0AAW0V4T7"/>
<dbReference type="SMART" id="SM00357">
    <property type="entry name" value="CSP"/>
    <property type="match status" value="1"/>
</dbReference>
<evidence type="ECO:0000313" key="3">
    <source>
        <dbReference type="EMBL" id="KAK8407344.1"/>
    </source>
</evidence>
<feature type="compositionally biased region" description="Polar residues" evidence="1">
    <location>
        <begin position="323"/>
        <end position="335"/>
    </location>
</feature>
<feature type="compositionally biased region" description="Gly residues" evidence="1">
    <location>
        <begin position="1"/>
        <end position="10"/>
    </location>
</feature>
<dbReference type="PRINTS" id="PR00050">
    <property type="entry name" value="COLDSHOCK"/>
</dbReference>
<proteinExistence type="predicted"/>
<reference evidence="3 4" key="1">
    <citation type="submission" date="2023-03" db="EMBL/GenBank/DDBJ databases">
        <title>High-quality genome of Scylla paramamosain provides insights in environmental adaptation.</title>
        <authorList>
            <person name="Zhang L."/>
        </authorList>
    </citation>
    <scope>NUCLEOTIDE SEQUENCE [LARGE SCALE GENOMIC DNA]</scope>
    <source>
        <strain evidence="3">LZ_2023a</strain>
        <tissue evidence="3">Muscle</tissue>
    </source>
</reference>
<feature type="domain" description="CSD" evidence="2">
    <location>
        <begin position="73"/>
        <end position="142"/>
    </location>
</feature>
<evidence type="ECO:0000256" key="1">
    <source>
        <dbReference type="SAM" id="MobiDB-lite"/>
    </source>
</evidence>
<dbReference type="CDD" id="cd04458">
    <property type="entry name" value="CSP_CDS"/>
    <property type="match status" value="1"/>
</dbReference>
<evidence type="ECO:0000313" key="4">
    <source>
        <dbReference type="Proteomes" id="UP001487740"/>
    </source>
</evidence>
<dbReference type="InterPro" id="IPR050181">
    <property type="entry name" value="Cold_shock_domain"/>
</dbReference>
<dbReference type="InterPro" id="IPR012340">
    <property type="entry name" value="NA-bd_OB-fold"/>
</dbReference>
<dbReference type="InterPro" id="IPR011129">
    <property type="entry name" value="CSD"/>
</dbReference>
<feature type="compositionally biased region" description="Low complexity" evidence="1">
    <location>
        <begin position="344"/>
        <end position="355"/>
    </location>
</feature>
<feature type="region of interest" description="Disordered" evidence="1">
    <location>
        <begin position="259"/>
        <end position="372"/>
    </location>
</feature>
<dbReference type="EMBL" id="JARAKH010000001">
    <property type="protein sequence ID" value="KAK8407344.1"/>
    <property type="molecule type" value="Genomic_DNA"/>
</dbReference>
<feature type="compositionally biased region" description="Basic residues" evidence="1">
    <location>
        <begin position="305"/>
        <end position="317"/>
    </location>
</feature>
<dbReference type="InterPro" id="IPR019844">
    <property type="entry name" value="CSD_CS"/>
</dbReference>
<dbReference type="GO" id="GO:0003676">
    <property type="term" value="F:nucleic acid binding"/>
    <property type="evidence" value="ECO:0007669"/>
    <property type="project" value="InterPro"/>
</dbReference>
<feature type="compositionally biased region" description="Basic and acidic residues" evidence="1">
    <location>
        <begin position="58"/>
        <end position="67"/>
    </location>
</feature>
<dbReference type="Pfam" id="PF00313">
    <property type="entry name" value="CSD"/>
    <property type="match status" value="1"/>
</dbReference>
<accession>A0AAW0V4T7</accession>
<feature type="region of interest" description="Disordered" evidence="1">
    <location>
        <begin position="1"/>
        <end position="67"/>
    </location>
</feature>
<evidence type="ECO:0000259" key="2">
    <source>
        <dbReference type="PROSITE" id="PS51857"/>
    </source>
</evidence>
<keyword evidence="4" id="KW-1185">Reference proteome</keyword>